<keyword evidence="4" id="KW-0479">Metal-binding</keyword>
<dbReference type="SMART" id="SM00829">
    <property type="entry name" value="PKS_ER"/>
    <property type="match status" value="1"/>
</dbReference>
<dbReference type="GO" id="GO:0008270">
    <property type="term" value="F:zinc ion binding"/>
    <property type="evidence" value="ECO:0007669"/>
    <property type="project" value="InterPro"/>
</dbReference>
<evidence type="ECO:0000259" key="7">
    <source>
        <dbReference type="SMART" id="SM00829"/>
    </source>
</evidence>
<dbReference type="Proteomes" id="UP000607559">
    <property type="component" value="Unassembled WGS sequence"/>
</dbReference>
<name>A0A8J2UCC3_9BACT</name>
<proteinExistence type="inferred from homology"/>
<dbReference type="InterPro" id="IPR014187">
    <property type="entry name" value="ADH_Zn_typ-2"/>
</dbReference>
<keyword evidence="6" id="KW-0560">Oxidoreductase</keyword>
<dbReference type="NCBIfam" id="TIGR02822">
    <property type="entry name" value="adh_fam_2"/>
    <property type="match status" value="1"/>
</dbReference>
<keyword evidence="5" id="KW-0862">Zinc</keyword>
<comment type="cofactor">
    <cofactor evidence="1">
        <name>Zn(2+)</name>
        <dbReference type="ChEBI" id="CHEBI:29105"/>
    </cofactor>
</comment>
<sequence>MSFAETDMIPQEQLPATMQAMILEAPHRPLVLTTLPMPVPSTWEVLVKVIACGICRTDLHVVDGELPHPRLPLIPGHEIVGRVVRIGSEVTTLQPGDLVGIPWLGYTCGHCRYCQKEQENLCENALFTGYTHDGGYAEYTLAFEDFCFPMPPEYANPSGAPLLCAGLIGYRSYTFAPPGVKHLGIYGFGAAAHILIQVALYEGQKVYAFTRDGDREGQDFARSLGATWAGDSSNLSPHLLDASIIFAPVGSLVPLALRSSEKGATVVCGGIHMSDIPSFPYDILWEERSIRSVANLTRKDGVEFLDLAARIPIHTTTQTFPLHQANEALDALRNGRIHGAAVLVP</sequence>
<evidence type="ECO:0000313" key="9">
    <source>
        <dbReference type="Proteomes" id="UP000607559"/>
    </source>
</evidence>
<dbReference type="SUPFAM" id="SSF51735">
    <property type="entry name" value="NAD(P)-binding Rossmann-fold domains"/>
    <property type="match status" value="1"/>
</dbReference>
<evidence type="ECO:0000256" key="6">
    <source>
        <dbReference type="ARBA" id="ARBA00023002"/>
    </source>
</evidence>
<dbReference type="Pfam" id="PF08240">
    <property type="entry name" value="ADH_N"/>
    <property type="match status" value="1"/>
</dbReference>
<evidence type="ECO:0000256" key="1">
    <source>
        <dbReference type="ARBA" id="ARBA00001947"/>
    </source>
</evidence>
<dbReference type="CDD" id="cd08298">
    <property type="entry name" value="CAD2"/>
    <property type="match status" value="1"/>
</dbReference>
<reference evidence="8" key="2">
    <citation type="submission" date="2020-09" db="EMBL/GenBank/DDBJ databases">
        <authorList>
            <person name="Sun Q."/>
            <person name="Zhou Y."/>
        </authorList>
    </citation>
    <scope>NUCLEOTIDE SEQUENCE</scope>
    <source>
        <strain evidence="8">CGMCC 1.15448</strain>
    </source>
</reference>
<dbReference type="EC" id="1.1.1.1" evidence="3"/>
<dbReference type="PANTHER" id="PTHR42940">
    <property type="entry name" value="ALCOHOL DEHYDROGENASE 1-RELATED"/>
    <property type="match status" value="1"/>
</dbReference>
<evidence type="ECO:0000256" key="5">
    <source>
        <dbReference type="ARBA" id="ARBA00022833"/>
    </source>
</evidence>
<evidence type="ECO:0000256" key="3">
    <source>
        <dbReference type="ARBA" id="ARBA00013190"/>
    </source>
</evidence>
<dbReference type="RefSeq" id="WP_229688873.1">
    <property type="nucleotide sequence ID" value="NZ_BMJC01000002.1"/>
</dbReference>
<dbReference type="GO" id="GO:0005737">
    <property type="term" value="C:cytoplasm"/>
    <property type="evidence" value="ECO:0007669"/>
    <property type="project" value="TreeGrafter"/>
</dbReference>
<reference evidence="8" key="1">
    <citation type="journal article" date="2014" name="Int. J. Syst. Evol. Microbiol.">
        <title>Complete genome sequence of Corynebacterium casei LMG S-19264T (=DSM 44701T), isolated from a smear-ripened cheese.</title>
        <authorList>
            <consortium name="US DOE Joint Genome Institute (JGI-PGF)"/>
            <person name="Walter F."/>
            <person name="Albersmeier A."/>
            <person name="Kalinowski J."/>
            <person name="Ruckert C."/>
        </authorList>
    </citation>
    <scope>NUCLEOTIDE SEQUENCE</scope>
    <source>
        <strain evidence="8">CGMCC 1.15448</strain>
    </source>
</reference>
<evidence type="ECO:0000256" key="4">
    <source>
        <dbReference type="ARBA" id="ARBA00022723"/>
    </source>
</evidence>
<dbReference type="InterPro" id="IPR020843">
    <property type="entry name" value="ER"/>
</dbReference>
<dbReference type="PANTHER" id="PTHR42940:SF8">
    <property type="entry name" value="VACUOLAR PROTEIN SORTING-ASSOCIATED PROTEIN 11"/>
    <property type="match status" value="1"/>
</dbReference>
<comment type="caution">
    <text evidence="8">The sequence shown here is derived from an EMBL/GenBank/DDBJ whole genome shotgun (WGS) entry which is preliminary data.</text>
</comment>
<dbReference type="SUPFAM" id="SSF50129">
    <property type="entry name" value="GroES-like"/>
    <property type="match status" value="1"/>
</dbReference>
<dbReference type="EMBL" id="BMJC01000002">
    <property type="protein sequence ID" value="GGA98093.1"/>
    <property type="molecule type" value="Genomic_DNA"/>
</dbReference>
<keyword evidence="9" id="KW-1185">Reference proteome</keyword>
<comment type="similarity">
    <text evidence="2">Belongs to the zinc-containing alcohol dehydrogenase family.</text>
</comment>
<dbReference type="AlphaFoldDB" id="A0A8J2UCC3"/>
<dbReference type="InterPro" id="IPR036291">
    <property type="entry name" value="NAD(P)-bd_dom_sf"/>
</dbReference>
<dbReference type="PROSITE" id="PS00059">
    <property type="entry name" value="ADH_ZINC"/>
    <property type="match status" value="1"/>
</dbReference>
<dbReference type="Gene3D" id="3.40.50.720">
    <property type="entry name" value="NAD(P)-binding Rossmann-like Domain"/>
    <property type="match status" value="1"/>
</dbReference>
<dbReference type="InterPro" id="IPR011032">
    <property type="entry name" value="GroES-like_sf"/>
</dbReference>
<gene>
    <name evidence="8" type="ORF">GCM10011511_21740</name>
</gene>
<dbReference type="InterPro" id="IPR002328">
    <property type="entry name" value="ADH_Zn_CS"/>
</dbReference>
<dbReference type="InterPro" id="IPR013154">
    <property type="entry name" value="ADH-like_N"/>
</dbReference>
<accession>A0A8J2UCC3</accession>
<evidence type="ECO:0000256" key="2">
    <source>
        <dbReference type="ARBA" id="ARBA00008072"/>
    </source>
</evidence>
<dbReference type="Gene3D" id="3.90.180.10">
    <property type="entry name" value="Medium-chain alcohol dehydrogenases, catalytic domain"/>
    <property type="match status" value="1"/>
</dbReference>
<dbReference type="GO" id="GO:0004022">
    <property type="term" value="F:alcohol dehydrogenase (NAD+) activity"/>
    <property type="evidence" value="ECO:0007669"/>
    <property type="project" value="UniProtKB-EC"/>
</dbReference>
<organism evidence="8 9">
    <name type="scientific">Puia dinghuensis</name>
    <dbReference type="NCBI Taxonomy" id="1792502"/>
    <lineage>
        <taxon>Bacteria</taxon>
        <taxon>Pseudomonadati</taxon>
        <taxon>Bacteroidota</taxon>
        <taxon>Chitinophagia</taxon>
        <taxon>Chitinophagales</taxon>
        <taxon>Chitinophagaceae</taxon>
        <taxon>Puia</taxon>
    </lineage>
</organism>
<feature type="domain" description="Enoyl reductase (ER)" evidence="7">
    <location>
        <begin position="25"/>
        <end position="343"/>
    </location>
</feature>
<protein>
    <recommendedName>
        <fullName evidence="3">alcohol dehydrogenase</fullName>
        <ecNumber evidence="3">1.1.1.1</ecNumber>
    </recommendedName>
</protein>
<evidence type="ECO:0000313" key="8">
    <source>
        <dbReference type="EMBL" id="GGA98093.1"/>
    </source>
</evidence>